<dbReference type="Pfam" id="PF05593">
    <property type="entry name" value="RHS_repeat"/>
    <property type="match status" value="1"/>
</dbReference>
<name>A0A1I7E0G8_9HYPH</name>
<dbReference type="Pfam" id="PF13517">
    <property type="entry name" value="FG-GAP_3"/>
    <property type="match status" value="1"/>
</dbReference>
<dbReference type="Gene3D" id="2.180.10.10">
    <property type="entry name" value="RHS repeat-associated core"/>
    <property type="match status" value="1"/>
</dbReference>
<evidence type="ECO:0000256" key="1">
    <source>
        <dbReference type="ARBA" id="ARBA00022729"/>
    </source>
</evidence>
<gene>
    <name evidence="3" type="ORF">SAMN05444141_1211</name>
</gene>
<feature type="domain" description="Insecticide toxin TcdB middle/N-terminal" evidence="2">
    <location>
        <begin position="653"/>
        <end position="784"/>
    </location>
</feature>
<dbReference type="SUPFAM" id="SSF69318">
    <property type="entry name" value="Integrin alpha N-terminal domain"/>
    <property type="match status" value="1"/>
</dbReference>
<dbReference type="EMBL" id="FPBD01000021">
    <property type="protein sequence ID" value="SFU17417.1"/>
    <property type="molecule type" value="Genomic_DNA"/>
</dbReference>
<organism evidence="3 4">
    <name type="scientific">Pseudovibrio denitrificans</name>
    <dbReference type="NCBI Taxonomy" id="258256"/>
    <lineage>
        <taxon>Bacteria</taxon>
        <taxon>Pseudomonadati</taxon>
        <taxon>Pseudomonadota</taxon>
        <taxon>Alphaproteobacteria</taxon>
        <taxon>Hyphomicrobiales</taxon>
        <taxon>Stappiaceae</taxon>
        <taxon>Pseudovibrio</taxon>
    </lineage>
</organism>
<evidence type="ECO:0000313" key="4">
    <source>
        <dbReference type="Proteomes" id="UP000183371"/>
    </source>
</evidence>
<protein>
    <submittedName>
        <fullName evidence="3">YD repeat-containing protein</fullName>
    </submittedName>
</protein>
<proteinExistence type="predicted"/>
<keyword evidence="4" id="KW-1185">Reference proteome</keyword>
<accession>A0A1I7E0G8</accession>
<dbReference type="PANTHER" id="PTHR46580">
    <property type="entry name" value="SENSOR KINASE-RELATED"/>
    <property type="match status" value="1"/>
</dbReference>
<keyword evidence="1" id="KW-0732">Signal</keyword>
<dbReference type="AlphaFoldDB" id="A0A1I7E0G8"/>
<evidence type="ECO:0000259" key="2">
    <source>
        <dbReference type="Pfam" id="PF12256"/>
    </source>
</evidence>
<dbReference type="InterPro" id="IPR013517">
    <property type="entry name" value="FG-GAP"/>
</dbReference>
<dbReference type="InterPro" id="IPR022045">
    <property type="entry name" value="TcdB_toxin_mid/N"/>
</dbReference>
<reference evidence="4" key="1">
    <citation type="submission" date="2016-10" db="EMBL/GenBank/DDBJ databases">
        <authorList>
            <person name="Varghese N."/>
            <person name="Submissions S."/>
        </authorList>
    </citation>
    <scope>NUCLEOTIDE SEQUENCE [LARGE SCALE GENOMIC DNA]</scope>
    <source>
        <strain evidence="4">DSM 17465</strain>
    </source>
</reference>
<dbReference type="InterPro" id="IPR031325">
    <property type="entry name" value="RHS_repeat"/>
</dbReference>
<dbReference type="Proteomes" id="UP000183371">
    <property type="component" value="Unassembled WGS sequence"/>
</dbReference>
<dbReference type="InterPro" id="IPR028994">
    <property type="entry name" value="Integrin_alpha_N"/>
</dbReference>
<evidence type="ECO:0000313" key="3">
    <source>
        <dbReference type="EMBL" id="SFU17417.1"/>
    </source>
</evidence>
<dbReference type="PANTHER" id="PTHR46580:SF2">
    <property type="entry name" value="MAM DOMAIN-CONTAINING PROTEIN"/>
    <property type="match status" value="1"/>
</dbReference>
<dbReference type="Pfam" id="PF12256">
    <property type="entry name" value="TcdB_toxin_midN"/>
    <property type="match status" value="1"/>
</dbReference>
<sequence length="1069" mass="120032">MVGLTMFSKYSRDHHLADQASGRKLKVVFFTALSTAMVLNSPASVALENDTSVSPDKTYTQHTSSFGALTQKVPIEVPQYHGLEPSLSLSYSSSRVNSYGSEDVIGAGWRLNGLSRIKRGSPGMGTPFFNELDNYYMDGERLLTCQKADKQSAGCQAGATHTSWVENYLRIKRLQDQNLWQVTLKNGTVLEYAPVSTWGSYDQQNSEHSKQATEYEWLLSKRTDTLGRTITYSYACQTLPQCYISTINYANGSVRFHWAERPDPNTYGTGYMLGRVDKRLATIEVKSATAVLRAYKLEHIVSTTSGRSLLSKVTEYGRNAVITDGIVKSGSKLPSYQFTYKHDVFDQKKISAPQFQTNENYLAVSVSDFSGDRKQETAYWTSSRNLNDGYVSGARCYGRKPGTSQQLSLQYCDTKHQGSFWIHTIRDGLKKQRMPLFISSYKRCYTSGSGERDICKTYNTTQQGLYDRTARIADFDGDGQDDVISDEKQKLSRAVDQSWSNIKGSHIVDFNGDGRADLGSTDESKKIYARLSNGSSGFFRTFSIPKKNGTLFGDYNGDGLTDLLYVKGGHDRQIYFSTGLKFIEGPVIHSSSFGDVQSSASLVADVNGDGRADYIGNRKSDHTRLFLTRGDTLFHYYTEGHHDLIRNYPTAIMADADADGFIDFITHRKKSTFDFDGRATKLVSERPDMLVGVVLPSGGQLSASYTTYGGDAEDERWFPPVLTVLAALTEKPNSSQAFTTHFAYSGGRWDFDNRRFAGFKKIITTLPKLAGETKAPTVETTYRQDVSSVGKIAQRIWKDGNGTILRKQVEEYSTDNSKLPYTSLNTASLSYTYDEGVERVQKTTRIFNSYGQAKYRTNHGDTAKSGDERTYTRWSYPNKDKYIINKWAVEAINARAEYDYVEDRVWRRWHYYDGQAITTPPTKGLKTTLSQWDGGAKEDKRVLSRNSYDSHGNLLEQKNALNETISYVYDPQYNLFPEQERSPLFHAGDARHVISTSWDKTCGVPLTQTDVNGKVTQYQYDALCRLVRTDYPDGGFEALAYVNWGNPHTQHIVKTSTPATGSTPVTSRE</sequence>
<feature type="non-terminal residue" evidence="3">
    <location>
        <position position="1069"/>
    </location>
</feature>